<keyword evidence="1" id="KW-0472">Membrane</keyword>
<proteinExistence type="predicted"/>
<keyword evidence="1" id="KW-0812">Transmembrane</keyword>
<protein>
    <submittedName>
        <fullName evidence="2">Uncharacterized protein</fullName>
    </submittedName>
</protein>
<dbReference type="RefSeq" id="WP_057546479.1">
    <property type="nucleotide sequence ID" value="NZ_CDNS01000003.1"/>
</dbReference>
<gene>
    <name evidence="2" type="ORF">UMC4404_03531</name>
</gene>
<keyword evidence="1" id="KW-1133">Transmembrane helix</keyword>
<dbReference type="Proteomes" id="UP000049685">
    <property type="component" value="Unassembled WGS sequence"/>
</dbReference>
<dbReference type="EMBL" id="CDNY01000003">
    <property type="protein sequence ID" value="CEO32373.1"/>
    <property type="molecule type" value="Genomic_DNA"/>
</dbReference>
<name>A0A9P1P8Q2_PARSO</name>
<dbReference type="NCBIfam" id="NF038403">
    <property type="entry name" value="perm_prefix_1"/>
    <property type="match status" value="1"/>
</dbReference>
<feature type="transmembrane region" description="Helical" evidence="1">
    <location>
        <begin position="87"/>
        <end position="106"/>
    </location>
</feature>
<dbReference type="InterPro" id="IPR047928">
    <property type="entry name" value="Perm_prefix_1"/>
</dbReference>
<feature type="transmembrane region" description="Helical" evidence="1">
    <location>
        <begin position="216"/>
        <end position="236"/>
    </location>
</feature>
<evidence type="ECO:0000313" key="2">
    <source>
        <dbReference type="EMBL" id="CEO32373.1"/>
    </source>
</evidence>
<evidence type="ECO:0000313" key="3">
    <source>
        <dbReference type="Proteomes" id="UP000049685"/>
    </source>
</evidence>
<dbReference type="AlphaFoldDB" id="A0A9P1P8Q2"/>
<evidence type="ECO:0000256" key="1">
    <source>
        <dbReference type="SAM" id="Phobius"/>
    </source>
</evidence>
<organism evidence="2 3">
    <name type="scientific">Paraclostridium sordellii</name>
    <name type="common">Clostridium sordellii</name>
    <dbReference type="NCBI Taxonomy" id="1505"/>
    <lineage>
        <taxon>Bacteria</taxon>
        <taxon>Bacillati</taxon>
        <taxon>Bacillota</taxon>
        <taxon>Clostridia</taxon>
        <taxon>Peptostreptococcales</taxon>
        <taxon>Peptostreptococcaceae</taxon>
        <taxon>Paraclostridium</taxon>
    </lineage>
</organism>
<reference evidence="3" key="1">
    <citation type="submission" date="2015-01" db="EMBL/GenBank/DDBJ databases">
        <authorList>
            <person name="Aslett A.Martin."/>
            <person name="De Silva Nishadi"/>
        </authorList>
    </citation>
    <scope>NUCLEOTIDE SEQUENCE [LARGE SCALE GENOMIC DNA]</scope>
    <source>
        <strain evidence="3">UMC4404</strain>
    </source>
</reference>
<comment type="caution">
    <text evidence="2">The sequence shown here is derived from an EMBL/GenBank/DDBJ whole genome shotgun (WGS) entry which is preliminary data.</text>
</comment>
<sequence length="251" mass="29103">MKIIDEYLNSLYANDKSQEVKDLKEELKGHLVASTNEFIAKGYSKEDAQLEAINQFDDGAEMLKDLHKALNESKKDNERLNKRFINVFRNIFILSLIVGLATLVYSDRLVDKVEYLRYDLRGELYKAGIEDKIDKPETYKKQLESILKDKKFKYIRFVNITLPSEKKPIYRYSDDSNQTKSMAMRGVDIGIPDKNGSSAYLDLGIDYRPVLRVGSFFNGVFYVGVLSLITYIVLLVRYKIKFKKTLIYKKA</sequence>
<accession>A0A9P1P8Q2</accession>